<dbReference type="PATRIC" id="fig|84531.8.peg.999"/>
<proteinExistence type="predicted"/>
<reference evidence="1 2" key="1">
    <citation type="journal article" date="2015" name="BMC Genomics">
        <title>Comparative genomics and metabolic profiling of the genus Lysobacter.</title>
        <authorList>
            <person name="de Bruijn I."/>
            <person name="Cheng X."/>
            <person name="de Jager V."/>
            <person name="Exposito R.G."/>
            <person name="Watrous J."/>
            <person name="Patel N."/>
            <person name="Postma J."/>
            <person name="Dorrestein P.C."/>
            <person name="Kobayashi D."/>
            <person name="Raaijmakers J.M."/>
        </authorList>
    </citation>
    <scope>NUCLEOTIDE SEQUENCE [LARGE SCALE GENOMIC DNA]</scope>
    <source>
        <strain evidence="1 2">76</strain>
    </source>
</reference>
<organism evidence="1 2">
    <name type="scientific">Lysobacter antibioticus</name>
    <dbReference type="NCBI Taxonomy" id="84531"/>
    <lineage>
        <taxon>Bacteria</taxon>
        <taxon>Pseudomonadati</taxon>
        <taxon>Pseudomonadota</taxon>
        <taxon>Gammaproteobacteria</taxon>
        <taxon>Lysobacterales</taxon>
        <taxon>Lysobacteraceae</taxon>
        <taxon>Lysobacter</taxon>
    </lineage>
</organism>
<dbReference type="KEGG" id="lab:LA76x_0971"/>
<keyword evidence="2" id="KW-1185">Reference proteome</keyword>
<evidence type="ECO:0000313" key="1">
    <source>
        <dbReference type="EMBL" id="ALN79132.1"/>
    </source>
</evidence>
<protein>
    <submittedName>
        <fullName evidence="1">Uncharacterized protein</fullName>
    </submittedName>
</protein>
<evidence type="ECO:0000313" key="2">
    <source>
        <dbReference type="Proteomes" id="UP000060787"/>
    </source>
</evidence>
<dbReference type="AlphaFoldDB" id="A0A0S2F6H0"/>
<name>A0A0S2F6H0_LYSAN</name>
<dbReference type="EMBL" id="CP011129">
    <property type="protein sequence ID" value="ALN79132.1"/>
    <property type="molecule type" value="Genomic_DNA"/>
</dbReference>
<dbReference type="STRING" id="84531.LA76x_0971"/>
<gene>
    <name evidence="1" type="ORF">LA76x_0971</name>
</gene>
<dbReference type="Proteomes" id="UP000060787">
    <property type="component" value="Chromosome"/>
</dbReference>
<sequence>MVLTVLLAVGCSHDAIMPDVEVARVASPDLQADAVLTEANPGATASFIYRIRIVPHGADWRSVPSAAELYGATRNAQAYGVDLHWQDANNVRADYLQGRVMKPAAAAVSVAGRAVTLQLRSGVSNPAAPAGGMAPEPKQAR</sequence>
<accession>A0A0S2F6H0</accession>